<dbReference type="GO" id="GO:0004834">
    <property type="term" value="F:tryptophan synthase activity"/>
    <property type="evidence" value="ECO:0007669"/>
    <property type="project" value="UniProtKB-EC"/>
</dbReference>
<dbReference type="HAMAP" id="MF_00131">
    <property type="entry name" value="Trp_synth_alpha"/>
    <property type="match status" value="1"/>
</dbReference>
<organism evidence="16 17">
    <name type="scientific">Penicillium desertorum</name>
    <dbReference type="NCBI Taxonomy" id="1303715"/>
    <lineage>
        <taxon>Eukaryota</taxon>
        <taxon>Fungi</taxon>
        <taxon>Dikarya</taxon>
        <taxon>Ascomycota</taxon>
        <taxon>Pezizomycotina</taxon>
        <taxon>Eurotiomycetes</taxon>
        <taxon>Eurotiomycetidae</taxon>
        <taxon>Eurotiales</taxon>
        <taxon>Aspergillaceae</taxon>
        <taxon>Penicillium</taxon>
    </lineage>
</organism>
<comment type="caution">
    <text evidence="16">The sequence shown here is derived from an EMBL/GenBank/DDBJ whole genome shotgun (WGS) entry which is preliminary data.</text>
</comment>
<dbReference type="PANTHER" id="PTHR48077">
    <property type="entry name" value="TRYPTOPHAN SYNTHASE-RELATED"/>
    <property type="match status" value="1"/>
</dbReference>
<dbReference type="InterPro" id="IPR002028">
    <property type="entry name" value="Trp_synthase_suA"/>
</dbReference>
<dbReference type="CDD" id="cd06446">
    <property type="entry name" value="Trp-synth_B"/>
    <property type="match status" value="1"/>
</dbReference>
<evidence type="ECO:0000256" key="14">
    <source>
        <dbReference type="SAM" id="MobiDB-lite"/>
    </source>
</evidence>
<evidence type="ECO:0000256" key="8">
    <source>
        <dbReference type="ARBA" id="ARBA00022822"/>
    </source>
</evidence>
<dbReference type="OrthoDB" id="10050244at2759"/>
<feature type="region of interest" description="Disordered" evidence="14">
    <location>
        <begin position="301"/>
        <end position="320"/>
    </location>
</feature>
<dbReference type="FunFam" id="3.40.50.1100:FF:000004">
    <property type="entry name" value="Tryptophan synthase beta chain"/>
    <property type="match status" value="1"/>
</dbReference>
<gene>
    <name evidence="16" type="ORF">N7530_003951</name>
</gene>
<dbReference type="InterPro" id="IPR036052">
    <property type="entry name" value="TrpB-like_PALP_sf"/>
</dbReference>
<reference evidence="16" key="1">
    <citation type="submission" date="2022-12" db="EMBL/GenBank/DDBJ databases">
        <authorList>
            <person name="Petersen C."/>
        </authorList>
    </citation>
    <scope>NUCLEOTIDE SEQUENCE</scope>
    <source>
        <strain evidence="16">IBT 17660</strain>
    </source>
</reference>
<keyword evidence="8 13" id="KW-0822">Tryptophan biosynthesis</keyword>
<keyword evidence="7 13" id="KW-0028">Amino-acid biosynthesis</keyword>
<dbReference type="EMBL" id="JAPWDO010000003">
    <property type="protein sequence ID" value="KAJ5478442.1"/>
    <property type="molecule type" value="Genomic_DNA"/>
</dbReference>
<evidence type="ECO:0000313" key="17">
    <source>
        <dbReference type="Proteomes" id="UP001147760"/>
    </source>
</evidence>
<dbReference type="SUPFAM" id="SSF51366">
    <property type="entry name" value="Ribulose-phoshate binding barrel"/>
    <property type="match status" value="1"/>
</dbReference>
<evidence type="ECO:0000256" key="11">
    <source>
        <dbReference type="ARBA" id="ARBA00023239"/>
    </source>
</evidence>
<dbReference type="Proteomes" id="UP001147760">
    <property type="component" value="Unassembled WGS sequence"/>
</dbReference>
<evidence type="ECO:0000256" key="2">
    <source>
        <dbReference type="ARBA" id="ARBA00004733"/>
    </source>
</evidence>
<accession>A0A9W9WXR2</accession>
<dbReference type="HAMAP" id="MF_00133">
    <property type="entry name" value="Trp_synth_beta"/>
    <property type="match status" value="1"/>
</dbReference>
<dbReference type="InterPro" id="IPR023026">
    <property type="entry name" value="Trp_synth_beta/beta-like"/>
</dbReference>
<evidence type="ECO:0000256" key="5">
    <source>
        <dbReference type="ARBA" id="ARBA00012043"/>
    </source>
</evidence>
<comment type="similarity">
    <text evidence="4">In the N-terminal section; belongs to the TrpA family.</text>
</comment>
<evidence type="ECO:0000256" key="7">
    <source>
        <dbReference type="ARBA" id="ARBA00022605"/>
    </source>
</evidence>
<dbReference type="Gene3D" id="3.20.20.70">
    <property type="entry name" value="Aldolase class I"/>
    <property type="match status" value="1"/>
</dbReference>
<evidence type="ECO:0000259" key="15">
    <source>
        <dbReference type="Pfam" id="PF00291"/>
    </source>
</evidence>
<dbReference type="InterPro" id="IPR006654">
    <property type="entry name" value="Trp_synth_beta"/>
</dbReference>
<comment type="cofactor">
    <cofactor evidence="1 13">
        <name>pyridoxal 5'-phosphate</name>
        <dbReference type="ChEBI" id="CHEBI:597326"/>
    </cofactor>
</comment>
<comment type="similarity">
    <text evidence="3">In the C-terminal section; belongs to the TrpB family.</text>
</comment>
<dbReference type="GO" id="GO:0005737">
    <property type="term" value="C:cytoplasm"/>
    <property type="evidence" value="ECO:0007669"/>
    <property type="project" value="TreeGrafter"/>
</dbReference>
<dbReference type="Gene3D" id="3.40.50.1100">
    <property type="match status" value="2"/>
</dbReference>
<comment type="pathway">
    <text evidence="2 13">Amino-acid biosynthesis; L-tryptophan biosynthesis; L-tryptophan from chorismate: step 5/5.</text>
</comment>
<keyword evidence="11 13" id="KW-0456">Lyase</keyword>
<evidence type="ECO:0000256" key="13">
    <source>
        <dbReference type="RuleBase" id="RU003663"/>
    </source>
</evidence>
<evidence type="ECO:0000256" key="6">
    <source>
        <dbReference type="ARBA" id="ARBA00018724"/>
    </source>
</evidence>
<comment type="catalytic activity">
    <reaction evidence="12 13">
        <text>(1S,2R)-1-C-(indol-3-yl)glycerol 3-phosphate + L-serine = D-glyceraldehyde 3-phosphate + L-tryptophan + H2O</text>
        <dbReference type="Rhea" id="RHEA:10532"/>
        <dbReference type="ChEBI" id="CHEBI:15377"/>
        <dbReference type="ChEBI" id="CHEBI:33384"/>
        <dbReference type="ChEBI" id="CHEBI:57912"/>
        <dbReference type="ChEBI" id="CHEBI:58866"/>
        <dbReference type="ChEBI" id="CHEBI:59776"/>
        <dbReference type="EC" id="4.2.1.20"/>
    </reaction>
</comment>
<protein>
    <recommendedName>
        <fullName evidence="6 13">Tryptophan synthase</fullName>
        <ecNumber evidence="5 13">4.2.1.20</ecNumber>
    </recommendedName>
</protein>
<dbReference type="InterPro" id="IPR006653">
    <property type="entry name" value="Trp_synth_b_CS"/>
</dbReference>
<evidence type="ECO:0000313" key="16">
    <source>
        <dbReference type="EMBL" id="KAJ5478442.1"/>
    </source>
</evidence>
<evidence type="ECO:0000256" key="4">
    <source>
        <dbReference type="ARBA" id="ARBA00006095"/>
    </source>
</evidence>
<dbReference type="NCBIfam" id="TIGR00262">
    <property type="entry name" value="trpA"/>
    <property type="match status" value="1"/>
</dbReference>
<keyword evidence="10 13" id="KW-0057">Aromatic amino acid biosynthesis</keyword>
<sequence>MEAIKEAFAKCKAQNRAALITYVTAGFPTVSETPDIMLAMQAGGADIIQLGIPFTGPMAESHAIKLANARALENGVQVSYILHMVRSARRRGLAIPVLLIGYYNPVRSYPYGEEKLLRECKAAAVDGLTIVDLLPDTTVTFDLHLYGANQDARLSYIPLIASSTSDAHMKLLCDIADSFACLASRMGVSGTHEEPYETNEDPYGCVGDLLHRMHACTGNSVPVAVGFGVETPQHFVDISRLAEGVVIGSQIIQILGCAAPGNGARKVGEYCLEIADRTWDQIVITTRRQQATQPLSSTTIYLSNDGANDAPEDTDKATNPTDTTQLRVFRDQYVPTSLTEGLTELENGFEAANADPTFWAEINSYATYANRPSTLHLAPRLTAHAGGARIWLKREDLNHTGSHKINNALGQIVLARRLGKTSIIAETGAGQHGVATATLCAQFGMKCTIFMGSEDFECKHLALTILRMRILGAEVVPVDAPRSGEKGTLRDAVNEAFRVWARDLKTTHFVIGSAFGPHPYPTIVRTFQTVIGTETRVQFGAVNAGRLPDALVSCVGGGSNAVGMFYPFLGDASVALVGVQADGDASMAGQNSASLDGGPVRESHGLQTYLSSDEDWEVGKMDFVSSGLHYPGVGPELSCWRESGRVRFVAANDSEALMAFSLLCQLEGIMPALESSYAIAGGMRVAKELGPERDVVVCLSGRGNKDVQALAQIVSTMSTLALEDEI</sequence>
<proteinExistence type="inferred from homology"/>
<reference evidence="16" key="2">
    <citation type="journal article" date="2023" name="IMA Fungus">
        <title>Comparative genomic study of the Penicillium genus elucidates a diverse pangenome and 15 lateral gene transfer events.</title>
        <authorList>
            <person name="Petersen C."/>
            <person name="Sorensen T."/>
            <person name="Nielsen M.R."/>
            <person name="Sondergaard T.E."/>
            <person name="Sorensen J.L."/>
            <person name="Fitzpatrick D.A."/>
            <person name="Frisvad J.C."/>
            <person name="Nielsen K.L."/>
        </authorList>
    </citation>
    <scope>NUCLEOTIDE SEQUENCE</scope>
    <source>
        <strain evidence="16">IBT 17660</strain>
    </source>
</reference>
<name>A0A9W9WXR2_9EURO</name>
<keyword evidence="17" id="KW-1185">Reference proteome</keyword>
<dbReference type="EC" id="4.2.1.20" evidence="5 13"/>
<dbReference type="CDD" id="cd04724">
    <property type="entry name" value="Tryptophan_synthase_alpha"/>
    <property type="match status" value="1"/>
</dbReference>
<dbReference type="AlphaFoldDB" id="A0A9W9WXR2"/>
<dbReference type="InterPro" id="IPR013785">
    <property type="entry name" value="Aldolase_TIM"/>
</dbReference>
<dbReference type="PROSITE" id="PS00168">
    <property type="entry name" value="TRP_SYNTHASE_BETA"/>
    <property type="match status" value="1"/>
</dbReference>
<dbReference type="NCBIfam" id="TIGR00263">
    <property type="entry name" value="trpB"/>
    <property type="match status" value="1"/>
</dbReference>
<evidence type="ECO:0000256" key="12">
    <source>
        <dbReference type="ARBA" id="ARBA00049047"/>
    </source>
</evidence>
<dbReference type="SUPFAM" id="SSF53686">
    <property type="entry name" value="Tryptophan synthase beta subunit-like PLP-dependent enzymes"/>
    <property type="match status" value="1"/>
</dbReference>
<evidence type="ECO:0000256" key="3">
    <source>
        <dbReference type="ARBA" id="ARBA00005761"/>
    </source>
</evidence>
<dbReference type="PANTHER" id="PTHR48077:SF3">
    <property type="entry name" value="TRYPTOPHAN SYNTHASE"/>
    <property type="match status" value="1"/>
</dbReference>
<feature type="domain" description="Tryptophan synthase beta chain-like PALP" evidence="15">
    <location>
        <begin position="368"/>
        <end position="701"/>
    </location>
</feature>
<evidence type="ECO:0000256" key="9">
    <source>
        <dbReference type="ARBA" id="ARBA00022898"/>
    </source>
</evidence>
<dbReference type="Pfam" id="PF00291">
    <property type="entry name" value="PALP"/>
    <property type="match status" value="1"/>
</dbReference>
<dbReference type="InterPro" id="IPR001926">
    <property type="entry name" value="TrpB-like_PALP"/>
</dbReference>
<dbReference type="Pfam" id="PF00290">
    <property type="entry name" value="Trp_syntA"/>
    <property type="match status" value="1"/>
</dbReference>
<evidence type="ECO:0000256" key="10">
    <source>
        <dbReference type="ARBA" id="ARBA00023141"/>
    </source>
</evidence>
<evidence type="ECO:0000256" key="1">
    <source>
        <dbReference type="ARBA" id="ARBA00001933"/>
    </source>
</evidence>
<dbReference type="InterPro" id="IPR011060">
    <property type="entry name" value="RibuloseP-bd_barrel"/>
</dbReference>
<keyword evidence="9 13" id="KW-0663">Pyridoxal phosphate</keyword>